<evidence type="ECO:0000256" key="2">
    <source>
        <dbReference type="SAM" id="SignalP"/>
    </source>
</evidence>
<gene>
    <name evidence="3" type="ORF">GQ55_9G187000</name>
</gene>
<evidence type="ECO:0000313" key="4">
    <source>
        <dbReference type="Proteomes" id="UP000244336"/>
    </source>
</evidence>
<dbReference type="EMBL" id="CM009757">
    <property type="protein sequence ID" value="PUZ38319.1"/>
    <property type="molecule type" value="Genomic_DNA"/>
</dbReference>
<evidence type="ECO:0008006" key="5">
    <source>
        <dbReference type="Google" id="ProtNLM"/>
    </source>
</evidence>
<dbReference type="AlphaFoldDB" id="A0A2T7C4P1"/>
<evidence type="ECO:0000256" key="1">
    <source>
        <dbReference type="SAM" id="MobiDB-lite"/>
    </source>
</evidence>
<feature type="region of interest" description="Disordered" evidence="1">
    <location>
        <begin position="23"/>
        <end position="101"/>
    </location>
</feature>
<reference evidence="3 4" key="1">
    <citation type="submission" date="2018-04" db="EMBL/GenBank/DDBJ databases">
        <title>WGS assembly of Panicum hallii var. hallii HAL2.</title>
        <authorList>
            <person name="Lovell J."/>
            <person name="Jenkins J."/>
            <person name="Lowry D."/>
            <person name="Mamidi S."/>
            <person name="Sreedasyam A."/>
            <person name="Weng X."/>
            <person name="Barry K."/>
            <person name="Bonette J."/>
            <person name="Campitelli B."/>
            <person name="Daum C."/>
            <person name="Gordon S."/>
            <person name="Gould B."/>
            <person name="Lipzen A."/>
            <person name="MacQueen A."/>
            <person name="Palacio-Mejia J."/>
            <person name="Plott C."/>
            <person name="Shakirov E."/>
            <person name="Shu S."/>
            <person name="Yoshinaga Y."/>
            <person name="Zane M."/>
            <person name="Rokhsar D."/>
            <person name="Grimwood J."/>
            <person name="Schmutz J."/>
            <person name="Juenger T."/>
        </authorList>
    </citation>
    <scope>NUCLEOTIDE SEQUENCE [LARGE SCALE GENOMIC DNA]</scope>
    <source>
        <strain evidence="4">cv. HAL2</strain>
    </source>
</reference>
<feature type="compositionally biased region" description="Pro residues" evidence="1">
    <location>
        <begin position="89"/>
        <end position="101"/>
    </location>
</feature>
<feature type="chain" id="PRO_5015786708" description="Extensin domain-containing protein" evidence="2">
    <location>
        <begin position="26"/>
        <end position="101"/>
    </location>
</feature>
<dbReference type="Gramene" id="PUZ38319">
    <property type="protein sequence ID" value="PUZ38319"/>
    <property type="gene ID" value="GQ55_9G187000"/>
</dbReference>
<proteinExistence type="predicted"/>
<organism evidence="3 4">
    <name type="scientific">Panicum hallii var. hallii</name>
    <dbReference type="NCBI Taxonomy" id="1504633"/>
    <lineage>
        <taxon>Eukaryota</taxon>
        <taxon>Viridiplantae</taxon>
        <taxon>Streptophyta</taxon>
        <taxon>Embryophyta</taxon>
        <taxon>Tracheophyta</taxon>
        <taxon>Spermatophyta</taxon>
        <taxon>Magnoliopsida</taxon>
        <taxon>Liliopsida</taxon>
        <taxon>Poales</taxon>
        <taxon>Poaceae</taxon>
        <taxon>PACMAD clade</taxon>
        <taxon>Panicoideae</taxon>
        <taxon>Panicodae</taxon>
        <taxon>Paniceae</taxon>
        <taxon>Panicinae</taxon>
        <taxon>Panicum</taxon>
        <taxon>Panicum sect. Panicum</taxon>
    </lineage>
</organism>
<accession>A0A2T7C4P1</accession>
<dbReference type="Proteomes" id="UP000244336">
    <property type="component" value="Chromosome 9"/>
</dbReference>
<feature type="signal peptide" evidence="2">
    <location>
        <begin position="1"/>
        <end position="25"/>
    </location>
</feature>
<sequence length="101" mass="10658">MTMSSYRLVAPTLLILALALVSSGAEQGCATREQAPAYHTSPVPPPDGRHDHRQEGPVPTSRPLGLRIPVAAPPPPRAGTPRARMKPFHPSPPPPPPPPCS</sequence>
<protein>
    <recommendedName>
        <fullName evidence="5">Extensin domain-containing protein</fullName>
    </recommendedName>
</protein>
<evidence type="ECO:0000313" key="3">
    <source>
        <dbReference type="EMBL" id="PUZ38319.1"/>
    </source>
</evidence>
<dbReference type="OrthoDB" id="695885at2759"/>
<name>A0A2T7C4P1_9POAL</name>
<keyword evidence="2" id="KW-0732">Signal</keyword>
<keyword evidence="4" id="KW-1185">Reference proteome</keyword>